<feature type="chain" id="PRO_5020237214" description="Saposin B-type domain-containing protein" evidence="2">
    <location>
        <begin position="20"/>
        <end position="105"/>
    </location>
</feature>
<dbReference type="InterPro" id="IPR011001">
    <property type="entry name" value="Saposin-like"/>
</dbReference>
<keyword evidence="5" id="KW-1185">Reference proteome</keyword>
<evidence type="ECO:0000313" key="5">
    <source>
        <dbReference type="Proteomes" id="UP000298663"/>
    </source>
</evidence>
<evidence type="ECO:0000256" key="1">
    <source>
        <dbReference type="ARBA" id="ARBA00023157"/>
    </source>
</evidence>
<dbReference type="PROSITE" id="PS50015">
    <property type="entry name" value="SAP_B"/>
    <property type="match status" value="1"/>
</dbReference>
<sequence>MKTCVCFLLTLSLVLVVTAEKKSKKHLAPSFQCRACHFIDAVLLDTEKITGAELCDYLEHKCAQLGVLYTECKNLVDTVVDRVEEYGHLLDQDELCSKILKVCNT</sequence>
<reference evidence="4 5" key="1">
    <citation type="journal article" date="2015" name="Genome Biol.">
        <title>Comparative genomics of Steinernema reveals deeply conserved gene regulatory networks.</title>
        <authorList>
            <person name="Dillman A.R."/>
            <person name="Macchietto M."/>
            <person name="Porter C.F."/>
            <person name="Rogers A."/>
            <person name="Williams B."/>
            <person name="Antoshechkin I."/>
            <person name="Lee M.M."/>
            <person name="Goodwin Z."/>
            <person name="Lu X."/>
            <person name="Lewis E.E."/>
            <person name="Goodrich-Blair H."/>
            <person name="Stock S.P."/>
            <person name="Adams B.J."/>
            <person name="Sternberg P.W."/>
            <person name="Mortazavi A."/>
        </authorList>
    </citation>
    <scope>NUCLEOTIDE SEQUENCE [LARGE SCALE GENOMIC DNA]</scope>
    <source>
        <strain evidence="4 5">ALL</strain>
    </source>
</reference>
<evidence type="ECO:0000313" key="4">
    <source>
        <dbReference type="EMBL" id="TKR67478.1"/>
    </source>
</evidence>
<feature type="domain" description="Saposin B-type" evidence="3">
    <location>
        <begin position="29"/>
        <end position="105"/>
    </location>
</feature>
<protein>
    <recommendedName>
        <fullName evidence="3">Saposin B-type domain-containing protein</fullName>
    </recommendedName>
</protein>
<dbReference type="Proteomes" id="UP000298663">
    <property type="component" value="Unassembled WGS sequence"/>
</dbReference>
<name>A0A4U5ME93_STECR</name>
<dbReference type="EMBL" id="AZBU02000008">
    <property type="protein sequence ID" value="TKR67478.1"/>
    <property type="molecule type" value="Genomic_DNA"/>
</dbReference>
<evidence type="ECO:0000256" key="2">
    <source>
        <dbReference type="SAM" id="SignalP"/>
    </source>
</evidence>
<dbReference type="SUPFAM" id="SSF47862">
    <property type="entry name" value="Saposin"/>
    <property type="match status" value="1"/>
</dbReference>
<reference evidence="4 5" key="2">
    <citation type="journal article" date="2019" name="G3 (Bethesda)">
        <title>Hybrid Assembly of the Genome of the Entomopathogenic Nematode Steinernema carpocapsae Identifies the X-Chromosome.</title>
        <authorList>
            <person name="Serra L."/>
            <person name="Macchietto M."/>
            <person name="Macias-Munoz A."/>
            <person name="McGill C.J."/>
            <person name="Rodriguez I.M."/>
            <person name="Rodriguez B."/>
            <person name="Murad R."/>
            <person name="Mortazavi A."/>
        </authorList>
    </citation>
    <scope>NUCLEOTIDE SEQUENCE [LARGE SCALE GENOMIC DNA]</scope>
    <source>
        <strain evidence="4 5">ALL</strain>
    </source>
</reference>
<dbReference type="AlphaFoldDB" id="A0A4U5ME93"/>
<keyword evidence="2" id="KW-0732">Signal</keyword>
<gene>
    <name evidence="4" type="ORF">L596_023627</name>
</gene>
<dbReference type="InterPro" id="IPR008139">
    <property type="entry name" value="SaposinB_dom"/>
</dbReference>
<accession>A0A4U5ME93</accession>
<keyword evidence="1" id="KW-1015">Disulfide bond</keyword>
<proteinExistence type="predicted"/>
<organism evidence="4 5">
    <name type="scientific">Steinernema carpocapsae</name>
    <name type="common">Entomopathogenic nematode</name>
    <dbReference type="NCBI Taxonomy" id="34508"/>
    <lineage>
        <taxon>Eukaryota</taxon>
        <taxon>Metazoa</taxon>
        <taxon>Ecdysozoa</taxon>
        <taxon>Nematoda</taxon>
        <taxon>Chromadorea</taxon>
        <taxon>Rhabditida</taxon>
        <taxon>Tylenchina</taxon>
        <taxon>Panagrolaimomorpha</taxon>
        <taxon>Strongyloidoidea</taxon>
        <taxon>Steinernematidae</taxon>
        <taxon>Steinernema</taxon>
    </lineage>
</organism>
<evidence type="ECO:0000259" key="3">
    <source>
        <dbReference type="PROSITE" id="PS50015"/>
    </source>
</evidence>
<feature type="signal peptide" evidence="2">
    <location>
        <begin position="1"/>
        <end position="19"/>
    </location>
</feature>
<comment type="caution">
    <text evidence="4">The sequence shown here is derived from an EMBL/GenBank/DDBJ whole genome shotgun (WGS) entry which is preliminary data.</text>
</comment>